<dbReference type="PANTHER" id="PTHR35936:SF38">
    <property type="entry name" value="GLUTAMINE-BINDING PERIPLASMIC PROTEIN"/>
    <property type="match status" value="1"/>
</dbReference>
<dbReference type="OrthoDB" id="9180959at2"/>
<dbReference type="CDD" id="cd00130">
    <property type="entry name" value="PAS"/>
    <property type="match status" value="1"/>
</dbReference>
<sequence length="1685" mass="190222">MRKWVALLLFLFSSLACAGPEWIESTLNDEQKAWIGAHPRIDIGAMDAWPPMNFVDQRQRPQGIGADLVAALNRRLDGRLHIVSGAWQQVYEQTKQGELDALLDITPKPEREAYFNFTDPYLRIPHVIVARRDADYIADLNALRGKTVALESGIGTVKYLREHFPEIVIREYRDTSHCLGAVSSGEVDAYVGNRAVADYLITQELLNNLKIHGRDSTRAGSVLALGTPKNNPILRDILQLALDDIGQQEFNELLEPWTGVRTGNIGLTLQEKAWIAQHGEVKVGGELDWPPFDFVGQDGRYKGIARDIMDLVARKAGLRLHYETGLNWSAMLKAFQNGELDILPAMYESPTRAEFTTFTAPYFEIKDYAFMRQDASPPTSIEALAKLRVAVIDGYQIVDHLTRRFPDIQLVRVNTLQEGLDAVLLERADAYIDGYAVVNYQLSHSMQTGIKPVLPVDFYTNQLRVGVRKSAPLLAGIVQKAVASISDEEKNAIFLKWFGEQRDGAPTTAVVLSKAETSYLSNHPVIKVHLDKNWPPFSYVEAGQPRGLGISLMNLIGEKTGARIEYESEPTWDEAQKLMKQGELDVLLNVTPSAERAQYLDFTEPYLNALRGIVMRESDTPVQNLNDLLKKTIALPKGFYYTEYFKKHYPETSLFLVDSDLDALQAVAYGKADITIGIMAAHQYLMEKNYISNLKIVGLPKEKLFDPSPLALASRRDAPELNGILSKGLAAISTDEMRAMIQFWLGNSNRYPDPADLEALNLTEKEKAWLGSHQVIRYSEVNWKPLSVIDERGMTGIMGEYLALVSKRTGIEFQYVPSKSWPEVLTQFQNGVIDMVPGIGDSPEEKALGLLSDRFASYPMVIVTNSDIAYVRSLDELKDRTFALPNGYTSYNYLRKALPGANIIETRDIPEALVQVSSGKADVFLGHLAPVLYYMGRMPGAELRVAGNTDFQFNHHFLISPRYPELQSIVNKVFATLTEKEREQFYHDWVQVKVQQGFDYSLFWKALAVVMALTAIMVYWNRALKTRVRRATAELTALLESFNRHVIASKTDLNGQITYVSDAFCSISGYRRSELLGQNHRLIKHPENDPELYREMWRTIAEKRETWRGEIKNLRRDGSHFWVDAIIQPEYDLNGEHIGYSAIRQDITAKKEVEELSSSLERKVEARTEELRESQEYLAEVLDSQPSIVLTTDGRHIKTVNQAFLALYGLQSLDEFPHDCICDTFEQREGEHYLQRMMGEHNWIEYLRLHPGNTHVACIAGHLFTVSATAVDIGDEAIYLVVLTDITQLQAAQEELNRSRRLMHDLIDNTDAVIHVMDLSGNYLLVNRGWRTVFGMDSEVIGLDSPTTDQTAPTTIDPDQLPDEYKELTIREVTVPVDDQDNIFLSYRFPLHDHRGRLYATAGVAINITERKETERQLEAFNRKISDSIEYGSLIQTALLPEPDTLQAFFDTHFTVWQPKDVVGGDIFLFDPLRNDSEALLMVIDCTGHGVPGAFMTMLVKAVERGIVSDLRAGLQEVHPAEILQRFNRTIRTLLRQDNPGSASNAGLDGAVLYFDKARDILRYAGAETPLFYFDQARELNVIKGDRQGIGYRSSDPHYVFTEHELSISSLHSLLVTTDGYIDQNGGNKGFPFGKRRLKELLIEYRDQPLSELNDVLLGRLADWQGQEERSDDVTLVGIGFSAPD</sequence>
<dbReference type="SMART" id="SM00062">
    <property type="entry name" value="PBPb"/>
    <property type="match status" value="4"/>
</dbReference>
<evidence type="ECO:0000313" key="7">
    <source>
        <dbReference type="Proteomes" id="UP000028252"/>
    </source>
</evidence>
<comment type="similarity">
    <text evidence="1">Belongs to the bacterial solute-binding protein 3 family.</text>
</comment>
<dbReference type="PANTHER" id="PTHR35936">
    <property type="entry name" value="MEMBRANE-BOUND LYTIC MUREIN TRANSGLYCOSYLASE F"/>
    <property type="match status" value="1"/>
</dbReference>
<comment type="caution">
    <text evidence="6">The sequence shown here is derived from an EMBL/GenBank/DDBJ whole genome shotgun (WGS) entry which is preliminary data.</text>
</comment>
<keyword evidence="2 3" id="KW-0732">Signal</keyword>
<evidence type="ECO:0000259" key="4">
    <source>
        <dbReference type="PROSITE" id="PS50112"/>
    </source>
</evidence>
<dbReference type="Pfam" id="PF13188">
    <property type="entry name" value="PAS_8"/>
    <property type="match status" value="1"/>
</dbReference>
<evidence type="ECO:0000313" key="6">
    <source>
        <dbReference type="EMBL" id="KEA64669.1"/>
    </source>
</evidence>
<dbReference type="InterPro" id="IPR000014">
    <property type="entry name" value="PAS"/>
</dbReference>
<dbReference type="PROSITE" id="PS51257">
    <property type="entry name" value="PROKAR_LIPOPROTEIN"/>
    <property type="match status" value="1"/>
</dbReference>
<dbReference type="eggNOG" id="COG3829">
    <property type="taxonomic scope" value="Bacteria"/>
</dbReference>
<keyword evidence="7" id="KW-1185">Reference proteome</keyword>
<name>A0A081G1L4_9GAMM</name>
<dbReference type="PATRIC" id="fig|1232683.4.peg.1112"/>
<evidence type="ECO:0000256" key="3">
    <source>
        <dbReference type="SAM" id="SignalP"/>
    </source>
</evidence>
<protein>
    <submittedName>
        <fullName evidence="6">Sensory box/GGDEF family protein</fullName>
    </submittedName>
</protein>
<dbReference type="SUPFAM" id="SSF53850">
    <property type="entry name" value="Periplasmic binding protein-like II"/>
    <property type="match status" value="4"/>
</dbReference>
<dbReference type="Pfam" id="PF00497">
    <property type="entry name" value="SBP_bac_3"/>
    <property type="match status" value="4"/>
</dbReference>
<dbReference type="InterPro" id="IPR000700">
    <property type="entry name" value="PAS-assoc_C"/>
</dbReference>
<feature type="domain" description="PAS" evidence="4">
    <location>
        <begin position="1052"/>
        <end position="1103"/>
    </location>
</feature>
<dbReference type="NCBIfam" id="TIGR00229">
    <property type="entry name" value="sensory_box"/>
    <property type="match status" value="1"/>
</dbReference>
<dbReference type="eggNOG" id="COG2208">
    <property type="taxonomic scope" value="Bacteria"/>
</dbReference>
<dbReference type="Pfam" id="PF07228">
    <property type="entry name" value="SpoIIE"/>
    <property type="match status" value="1"/>
</dbReference>
<dbReference type="eggNOG" id="COG0834">
    <property type="taxonomic scope" value="Bacteria"/>
</dbReference>
<dbReference type="PROSITE" id="PS50112">
    <property type="entry name" value="PAS"/>
    <property type="match status" value="1"/>
</dbReference>
<reference evidence="6 7" key="1">
    <citation type="submission" date="2014-04" db="EMBL/GenBank/DDBJ databases">
        <title>Marinobacterium kochiensis sp. nov., isolated from sediment sample collected from Kochi backwaters in Kerala, India.</title>
        <authorList>
            <person name="Singh A."/>
            <person name="Pinnaka A.K."/>
        </authorList>
    </citation>
    <scope>NUCLEOTIDE SEQUENCE [LARGE SCALE GENOMIC DNA]</scope>
    <source>
        <strain evidence="6 7">AK27</strain>
    </source>
</reference>
<dbReference type="Gene3D" id="3.60.40.10">
    <property type="entry name" value="PPM-type phosphatase domain"/>
    <property type="match status" value="1"/>
</dbReference>
<proteinExistence type="inferred from homology"/>
<dbReference type="EMBL" id="JMQN01000015">
    <property type="protein sequence ID" value="KEA64669.1"/>
    <property type="molecule type" value="Genomic_DNA"/>
</dbReference>
<dbReference type="CDD" id="cd01007">
    <property type="entry name" value="PBP2_BvgS_HisK_like"/>
    <property type="match status" value="4"/>
</dbReference>
<dbReference type="Gene3D" id="3.40.190.10">
    <property type="entry name" value="Periplasmic binding protein-like II"/>
    <property type="match status" value="8"/>
</dbReference>
<dbReference type="Gene3D" id="3.30.450.20">
    <property type="entry name" value="PAS domain"/>
    <property type="match status" value="3"/>
</dbReference>
<dbReference type="InterPro" id="IPR001638">
    <property type="entry name" value="Solute-binding_3/MltF_N"/>
</dbReference>
<dbReference type="SMART" id="SM00091">
    <property type="entry name" value="PAS"/>
    <property type="match status" value="3"/>
</dbReference>
<dbReference type="STRING" id="1232683.ADIMK_1122"/>
<feature type="chain" id="PRO_5001757447" evidence="3">
    <location>
        <begin position="19"/>
        <end position="1685"/>
    </location>
</feature>
<dbReference type="InterPro" id="IPR001932">
    <property type="entry name" value="PPM-type_phosphatase-like_dom"/>
</dbReference>
<dbReference type="SMART" id="SM00086">
    <property type="entry name" value="PAC"/>
    <property type="match status" value="1"/>
</dbReference>
<organism evidence="6 7">
    <name type="scientific">Marinobacterium lacunae</name>
    <dbReference type="NCBI Taxonomy" id="1232683"/>
    <lineage>
        <taxon>Bacteria</taxon>
        <taxon>Pseudomonadati</taxon>
        <taxon>Pseudomonadota</taxon>
        <taxon>Gammaproteobacteria</taxon>
        <taxon>Oceanospirillales</taxon>
        <taxon>Oceanospirillaceae</taxon>
        <taxon>Marinobacterium</taxon>
    </lineage>
</organism>
<evidence type="ECO:0000259" key="5">
    <source>
        <dbReference type="PROSITE" id="PS50113"/>
    </source>
</evidence>
<dbReference type="SUPFAM" id="SSF55785">
    <property type="entry name" value="PYP-like sensor domain (PAS domain)"/>
    <property type="match status" value="3"/>
</dbReference>
<accession>A0A081G1L4</accession>
<dbReference type="Proteomes" id="UP000028252">
    <property type="component" value="Unassembled WGS sequence"/>
</dbReference>
<feature type="domain" description="PAC" evidence="5">
    <location>
        <begin position="1107"/>
        <end position="1159"/>
    </location>
</feature>
<feature type="domain" description="PAC" evidence="5">
    <location>
        <begin position="1366"/>
        <end position="1420"/>
    </location>
</feature>
<gene>
    <name evidence="6" type="ORF">ADIMK_1122</name>
</gene>
<feature type="signal peptide" evidence="3">
    <location>
        <begin position="1"/>
        <end position="18"/>
    </location>
</feature>
<dbReference type="InterPro" id="IPR036457">
    <property type="entry name" value="PPM-type-like_dom_sf"/>
</dbReference>
<evidence type="ECO:0000256" key="2">
    <source>
        <dbReference type="ARBA" id="ARBA00022729"/>
    </source>
</evidence>
<evidence type="ECO:0000256" key="1">
    <source>
        <dbReference type="ARBA" id="ARBA00010333"/>
    </source>
</evidence>
<dbReference type="Pfam" id="PF13426">
    <property type="entry name" value="PAS_9"/>
    <property type="match status" value="1"/>
</dbReference>
<dbReference type="InterPro" id="IPR035965">
    <property type="entry name" value="PAS-like_dom_sf"/>
</dbReference>
<dbReference type="InterPro" id="IPR001610">
    <property type="entry name" value="PAC"/>
</dbReference>
<dbReference type="eggNOG" id="COG2202">
    <property type="taxonomic scope" value="Bacteria"/>
</dbReference>
<dbReference type="PROSITE" id="PS50113">
    <property type="entry name" value="PAC"/>
    <property type="match status" value="2"/>
</dbReference>
<dbReference type="RefSeq" id="WP_036184754.1">
    <property type="nucleotide sequence ID" value="NZ_JMQN01000015.1"/>
</dbReference>